<accession>A0A1T3NPG1</accession>
<dbReference type="EMBL" id="MWQN01000002">
    <property type="protein sequence ID" value="OPC78622.1"/>
    <property type="molecule type" value="Genomic_DNA"/>
</dbReference>
<dbReference type="AlphaFoldDB" id="A0A1T3NPG1"/>
<keyword evidence="3" id="KW-1185">Reference proteome</keyword>
<dbReference type="SUPFAM" id="SSF52980">
    <property type="entry name" value="Restriction endonuclease-like"/>
    <property type="match status" value="1"/>
</dbReference>
<organism evidence="2 3">
    <name type="scientific">Embleya scabrispora</name>
    <dbReference type="NCBI Taxonomy" id="159449"/>
    <lineage>
        <taxon>Bacteria</taxon>
        <taxon>Bacillati</taxon>
        <taxon>Actinomycetota</taxon>
        <taxon>Actinomycetes</taxon>
        <taxon>Kitasatosporales</taxon>
        <taxon>Streptomycetaceae</taxon>
        <taxon>Embleya</taxon>
    </lineage>
</organism>
<dbReference type="RefSeq" id="WP_078979824.1">
    <property type="nucleotide sequence ID" value="NZ_MWQN01000002.1"/>
</dbReference>
<dbReference type="OrthoDB" id="4537149at2"/>
<dbReference type="InterPro" id="IPR012296">
    <property type="entry name" value="Nuclease_put_TT1808"/>
</dbReference>
<dbReference type="PANTHER" id="PTHR35400:SF3">
    <property type="entry name" value="SLL1072 PROTEIN"/>
    <property type="match status" value="1"/>
</dbReference>
<dbReference type="Pfam" id="PF05685">
    <property type="entry name" value="Uma2"/>
    <property type="match status" value="1"/>
</dbReference>
<dbReference type="Proteomes" id="UP000190037">
    <property type="component" value="Unassembled WGS sequence"/>
</dbReference>
<sequence length="183" mass="20492">MDAEEFEGIERVADGEFVRLELVRGEMRTTARADGDRSEAVAWLIRTFVRLRPEYSLYSGYGLKAEVDHRGRLRPDAVLAPAGSFAGHGEWADPAAVLMVVEVTSCEQARDRRTREEKPLVYAETAIPLCLVIDRDGRETVVHGRPENGVYTTVVRHPFGTRVRLPAPVDLTFDSDRLLSLGR</sequence>
<evidence type="ECO:0000313" key="3">
    <source>
        <dbReference type="Proteomes" id="UP000190037"/>
    </source>
</evidence>
<dbReference type="PANTHER" id="PTHR35400">
    <property type="entry name" value="SLR1083 PROTEIN"/>
    <property type="match status" value="1"/>
</dbReference>
<dbReference type="STRING" id="159449.B4N89_31075"/>
<feature type="domain" description="Putative restriction endonuclease" evidence="1">
    <location>
        <begin position="4"/>
        <end position="169"/>
    </location>
</feature>
<gene>
    <name evidence="2" type="ORF">B4N89_31075</name>
</gene>
<name>A0A1T3NPG1_9ACTN</name>
<evidence type="ECO:0000313" key="2">
    <source>
        <dbReference type="EMBL" id="OPC78622.1"/>
    </source>
</evidence>
<protein>
    <recommendedName>
        <fullName evidence="1">Putative restriction endonuclease domain-containing protein</fullName>
    </recommendedName>
</protein>
<comment type="caution">
    <text evidence="2">The sequence shown here is derived from an EMBL/GenBank/DDBJ whole genome shotgun (WGS) entry which is preliminary data.</text>
</comment>
<evidence type="ECO:0000259" key="1">
    <source>
        <dbReference type="Pfam" id="PF05685"/>
    </source>
</evidence>
<dbReference type="Gene3D" id="3.90.1570.10">
    <property type="entry name" value="tt1808, chain A"/>
    <property type="match status" value="1"/>
</dbReference>
<dbReference type="InterPro" id="IPR008538">
    <property type="entry name" value="Uma2"/>
</dbReference>
<reference evidence="2 3" key="1">
    <citation type="submission" date="2017-03" db="EMBL/GenBank/DDBJ databases">
        <title>Draft genome sequence of Streptomyces scabrisporus NF3, endophyte isolated from Amphipterygium adstringens.</title>
        <authorList>
            <person name="Vazquez M."/>
            <person name="Ceapa C.D."/>
            <person name="Rodriguez Luna D."/>
            <person name="Sanchez Esquivel S."/>
        </authorList>
    </citation>
    <scope>NUCLEOTIDE SEQUENCE [LARGE SCALE GENOMIC DNA]</scope>
    <source>
        <strain evidence="2 3">NF3</strain>
    </source>
</reference>
<dbReference type="InterPro" id="IPR011335">
    <property type="entry name" value="Restrct_endonuc-II-like"/>
</dbReference>
<dbReference type="CDD" id="cd06260">
    <property type="entry name" value="DUF820-like"/>
    <property type="match status" value="1"/>
</dbReference>
<proteinExistence type="predicted"/>